<name>A0A420I3D7_9PEZI</name>
<proteinExistence type="predicted"/>
<comment type="caution">
    <text evidence="1">The sequence shown here is derived from an EMBL/GenBank/DDBJ whole genome shotgun (WGS) entry which is preliminary data.</text>
</comment>
<accession>A0A420I3D7</accession>
<protein>
    <submittedName>
        <fullName evidence="1">Uncharacterized protein</fullName>
    </submittedName>
</protein>
<dbReference type="EMBL" id="MCFK01002037">
    <property type="protein sequence ID" value="RKF64210.1"/>
    <property type="molecule type" value="Genomic_DNA"/>
</dbReference>
<keyword evidence="2" id="KW-1185">Reference proteome</keyword>
<gene>
    <name evidence="1" type="ORF">OnM2_020019</name>
</gene>
<evidence type="ECO:0000313" key="1">
    <source>
        <dbReference type="EMBL" id="RKF64210.1"/>
    </source>
</evidence>
<dbReference type="AlphaFoldDB" id="A0A420I3D7"/>
<sequence length="82" mass="9625">MHMAKKLFKATTALGIKKYTIFYKFAENFEYIWLTFGCSKKSSSQLREKKVPHKFASLKKKIIHPFCSEIFEGILYTIIVAR</sequence>
<organism evidence="1 2">
    <name type="scientific">Erysiphe neolycopersici</name>
    <dbReference type="NCBI Taxonomy" id="212602"/>
    <lineage>
        <taxon>Eukaryota</taxon>
        <taxon>Fungi</taxon>
        <taxon>Dikarya</taxon>
        <taxon>Ascomycota</taxon>
        <taxon>Pezizomycotina</taxon>
        <taxon>Leotiomycetes</taxon>
        <taxon>Erysiphales</taxon>
        <taxon>Erysiphaceae</taxon>
        <taxon>Erysiphe</taxon>
    </lineage>
</organism>
<dbReference type="Proteomes" id="UP000286134">
    <property type="component" value="Unassembled WGS sequence"/>
</dbReference>
<reference evidence="1 2" key="1">
    <citation type="journal article" date="2018" name="BMC Genomics">
        <title>Comparative genome analyses reveal sequence features reflecting distinct modes of host-adaptation between dicot and monocot powdery mildew.</title>
        <authorList>
            <person name="Wu Y."/>
            <person name="Ma X."/>
            <person name="Pan Z."/>
            <person name="Kale S.D."/>
            <person name="Song Y."/>
            <person name="King H."/>
            <person name="Zhang Q."/>
            <person name="Presley C."/>
            <person name="Deng X."/>
            <person name="Wei C.I."/>
            <person name="Xiao S."/>
        </authorList>
    </citation>
    <scope>NUCLEOTIDE SEQUENCE [LARGE SCALE GENOMIC DNA]</scope>
    <source>
        <strain evidence="1">UMSG2</strain>
    </source>
</reference>
<evidence type="ECO:0000313" key="2">
    <source>
        <dbReference type="Proteomes" id="UP000286134"/>
    </source>
</evidence>